<keyword evidence="9" id="KW-1185">Reference proteome</keyword>
<evidence type="ECO:0000256" key="2">
    <source>
        <dbReference type="ARBA" id="ARBA00010337"/>
    </source>
</evidence>
<dbReference type="AlphaFoldDB" id="A0A2H9TKF7"/>
<organism evidence="8 9">
    <name type="scientific">Paramicrosporidium saccamoebae</name>
    <dbReference type="NCBI Taxonomy" id="1246581"/>
    <lineage>
        <taxon>Eukaryota</taxon>
        <taxon>Fungi</taxon>
        <taxon>Fungi incertae sedis</taxon>
        <taxon>Cryptomycota</taxon>
        <taxon>Cryptomycota incertae sedis</taxon>
        <taxon>Paramicrosporidium</taxon>
    </lineage>
</organism>
<name>A0A2H9TKF7_9FUNG</name>
<dbReference type="InterPro" id="IPR040457">
    <property type="entry name" value="GCP_C"/>
</dbReference>
<proteinExistence type="inferred from homology"/>
<keyword evidence="4" id="KW-0493">Microtubule</keyword>
<dbReference type="STRING" id="1246581.A0A2H9TKF7"/>
<dbReference type="GO" id="GO:0043015">
    <property type="term" value="F:gamma-tubulin binding"/>
    <property type="evidence" value="ECO:0007669"/>
    <property type="project" value="InterPro"/>
</dbReference>
<comment type="subcellular location">
    <subcellularLocation>
        <location evidence="1">Cytoplasm</location>
        <location evidence="1">Cytoskeleton</location>
    </subcellularLocation>
</comment>
<keyword evidence="5" id="KW-0206">Cytoskeleton</keyword>
<dbReference type="GO" id="GO:0031122">
    <property type="term" value="P:cytoplasmic microtubule organization"/>
    <property type="evidence" value="ECO:0007669"/>
    <property type="project" value="TreeGrafter"/>
</dbReference>
<dbReference type="GO" id="GO:0005816">
    <property type="term" value="C:spindle pole body"/>
    <property type="evidence" value="ECO:0007669"/>
    <property type="project" value="UniProtKB-ARBA"/>
</dbReference>
<dbReference type="GO" id="GO:0051225">
    <property type="term" value="P:spindle assembly"/>
    <property type="evidence" value="ECO:0007669"/>
    <property type="project" value="TreeGrafter"/>
</dbReference>
<protein>
    <submittedName>
        <fullName evidence="8">Spindle pole body component</fullName>
    </submittedName>
</protein>
<dbReference type="GO" id="GO:0051321">
    <property type="term" value="P:meiotic cell cycle"/>
    <property type="evidence" value="ECO:0007669"/>
    <property type="project" value="TreeGrafter"/>
</dbReference>
<accession>A0A2H9TKF7</accession>
<feature type="domain" description="Gamma tubulin complex component protein N-terminal" evidence="7">
    <location>
        <begin position="3"/>
        <end position="290"/>
    </location>
</feature>
<dbReference type="Proteomes" id="UP000240830">
    <property type="component" value="Unassembled WGS sequence"/>
</dbReference>
<evidence type="ECO:0000256" key="5">
    <source>
        <dbReference type="ARBA" id="ARBA00023212"/>
    </source>
</evidence>
<dbReference type="Pfam" id="PF04130">
    <property type="entry name" value="GCP_C_terminal"/>
    <property type="match status" value="1"/>
</dbReference>
<dbReference type="GO" id="GO:0000278">
    <property type="term" value="P:mitotic cell cycle"/>
    <property type="evidence" value="ECO:0007669"/>
    <property type="project" value="TreeGrafter"/>
</dbReference>
<dbReference type="OrthoDB" id="5860513at2759"/>
<sequence length="640" mass="72205">MLLRDLVFALQGMDGSLIRMDERTMKMSLTSNVKVSESVRQLVDKIAECGTLCYRIRKSITYFAKTTGTVRQSLFRAVETVLREYLKTVACFEATVASATGSTEGSTMTLRKTLAWFSETQTRMHFLDSLLRECQDLHGGPLITAVHKYLSHGNADISSIASVLAGEALRPFYATLIEFVRYGNLQDPHHEFFVQQNRTPSESWATSHTIVLDRLPTVISPNLAAKALLAGKTRSFLAAFADADAMDLEVETGGEMGLENAVGQTEDIVALIKKEHQLACQQLSHLLTEKYSMRSHLRAVRDFIYFGRGDFASALIEFSSAHLAKPAASMFRHALVSCLDQALLSLPRDAAPADIRERMDVRLHEATSPKHTGWDVFTLEYRVDFPLDVILTPPAMAQHGNVSHFLWSLRRVYYSTTNCWARVNAMQRVAVKNREFSVDLKRLQLFLLEGASFARKTCEYATAVVHKCWDQLFLLLDKPEAATSGLDYYISAHDRLLAELRNDLFIFYNQTIKAKLAAVLSVLLKSETVVRSYEHYIALLSEHERRQSNVARLRSGSWSILAEDEAILESFSTQQLKLLAERRASFQHAARQFQGDLDELLLQLQKEEKGESPLAMVLDFSGYHKRRNGFDHGKYCAVPK</sequence>
<dbReference type="GO" id="GO:0000922">
    <property type="term" value="C:spindle pole"/>
    <property type="evidence" value="ECO:0007669"/>
    <property type="project" value="InterPro"/>
</dbReference>
<reference evidence="8 9" key="1">
    <citation type="submission" date="2016-10" db="EMBL/GenBank/DDBJ databases">
        <title>The genome of Paramicrosporidium saccamoebae is the missing link in understanding Cryptomycota and Microsporidia evolution.</title>
        <authorList>
            <person name="Quandt C.A."/>
            <person name="Beaudet D."/>
            <person name="Corsaro D."/>
            <person name="Michel R."/>
            <person name="Corradi N."/>
            <person name="James T."/>
        </authorList>
    </citation>
    <scope>NUCLEOTIDE SEQUENCE [LARGE SCALE GENOMIC DNA]</scope>
    <source>
        <strain evidence="8 9">KSL3</strain>
    </source>
</reference>
<dbReference type="Pfam" id="PF17681">
    <property type="entry name" value="GCP_N_terminal"/>
    <property type="match status" value="1"/>
</dbReference>
<evidence type="ECO:0000256" key="4">
    <source>
        <dbReference type="ARBA" id="ARBA00022701"/>
    </source>
</evidence>
<feature type="domain" description="Gamma tubulin complex component C-terminal" evidence="6">
    <location>
        <begin position="294"/>
        <end position="623"/>
    </location>
</feature>
<evidence type="ECO:0000259" key="6">
    <source>
        <dbReference type="Pfam" id="PF04130"/>
    </source>
</evidence>
<dbReference type="GO" id="GO:0005874">
    <property type="term" value="C:microtubule"/>
    <property type="evidence" value="ECO:0007669"/>
    <property type="project" value="UniProtKB-KW"/>
</dbReference>
<evidence type="ECO:0000313" key="9">
    <source>
        <dbReference type="Proteomes" id="UP000240830"/>
    </source>
</evidence>
<dbReference type="GO" id="GO:0007020">
    <property type="term" value="P:microtubule nucleation"/>
    <property type="evidence" value="ECO:0007669"/>
    <property type="project" value="InterPro"/>
</dbReference>
<dbReference type="GO" id="GO:0051011">
    <property type="term" value="F:microtubule minus-end binding"/>
    <property type="evidence" value="ECO:0007669"/>
    <property type="project" value="TreeGrafter"/>
</dbReference>
<dbReference type="PANTHER" id="PTHR19302:SF14">
    <property type="entry name" value="GAMMA-TUBULIN COMPLEX COMPONENT 3"/>
    <property type="match status" value="1"/>
</dbReference>
<gene>
    <name evidence="8" type="ORF">PSACC_02052</name>
</gene>
<dbReference type="PANTHER" id="PTHR19302">
    <property type="entry name" value="GAMMA TUBULIN COMPLEX PROTEIN"/>
    <property type="match status" value="1"/>
</dbReference>
<evidence type="ECO:0000256" key="1">
    <source>
        <dbReference type="ARBA" id="ARBA00004245"/>
    </source>
</evidence>
<dbReference type="InterPro" id="IPR042241">
    <property type="entry name" value="GCP_C_sf"/>
</dbReference>
<dbReference type="InterPro" id="IPR041470">
    <property type="entry name" value="GCP_N"/>
</dbReference>
<comment type="caution">
    <text evidence="8">The sequence shown here is derived from an EMBL/GenBank/DDBJ whole genome shotgun (WGS) entry which is preliminary data.</text>
</comment>
<dbReference type="EMBL" id="MTSL01000141">
    <property type="protein sequence ID" value="PJF18130.1"/>
    <property type="molecule type" value="Genomic_DNA"/>
</dbReference>
<keyword evidence="3" id="KW-0963">Cytoplasm</keyword>
<evidence type="ECO:0000259" key="7">
    <source>
        <dbReference type="Pfam" id="PF17681"/>
    </source>
</evidence>
<comment type="similarity">
    <text evidence="2">Belongs to the TUBGCP family.</text>
</comment>
<dbReference type="Gene3D" id="1.20.120.1900">
    <property type="entry name" value="Gamma-tubulin complex, C-terminal domain"/>
    <property type="match status" value="1"/>
</dbReference>
<evidence type="ECO:0000313" key="8">
    <source>
        <dbReference type="EMBL" id="PJF18130.1"/>
    </source>
</evidence>
<dbReference type="GO" id="GO:0000930">
    <property type="term" value="C:gamma-tubulin complex"/>
    <property type="evidence" value="ECO:0007669"/>
    <property type="project" value="UniProtKB-ARBA"/>
</dbReference>
<dbReference type="InterPro" id="IPR007259">
    <property type="entry name" value="GCP"/>
</dbReference>
<evidence type="ECO:0000256" key="3">
    <source>
        <dbReference type="ARBA" id="ARBA00022490"/>
    </source>
</evidence>